<sequence length="145" mass="16842">MEKVANIRDVNKHRLTRKLWYRTKWRQRDEPAPFYDENEANEIVDDHKGDLRYVQVCGKLLWVDLSKDPVDYENFDLRNGAGAFNAAVEECREQQLLQDNNTQPPATEQSTTAPLVNTQADEEGSEDDSAWGRRARIVHKNQGRK</sequence>
<dbReference type="EMBL" id="DF933837">
    <property type="protein sequence ID" value="GAM41042.1"/>
    <property type="molecule type" value="Genomic_DNA"/>
</dbReference>
<comment type="caution">
    <text evidence="2">The sequence shown here is derived from an EMBL/GenBank/DDBJ whole genome shotgun (WGS) entry which is preliminary data.</text>
</comment>
<reference evidence="3" key="1">
    <citation type="journal article" date="2015" name="Genome Announc.">
        <title>Draft genome sequence of Talaromyces cellulolyticus strain Y-94, a source of lignocellulosic biomass-degrading enzymes.</title>
        <authorList>
            <person name="Fujii T."/>
            <person name="Koike H."/>
            <person name="Sawayama S."/>
            <person name="Yano S."/>
            <person name="Inoue H."/>
        </authorList>
    </citation>
    <scope>NUCLEOTIDE SEQUENCE [LARGE SCALE GENOMIC DNA]</scope>
    <source>
        <strain evidence="3">Y-94</strain>
    </source>
</reference>
<feature type="compositionally biased region" description="Acidic residues" evidence="1">
    <location>
        <begin position="120"/>
        <end position="129"/>
    </location>
</feature>
<dbReference type="Proteomes" id="UP000053095">
    <property type="component" value="Unassembled WGS sequence"/>
</dbReference>
<evidence type="ECO:0000313" key="2">
    <source>
        <dbReference type="EMBL" id="GAM41042.1"/>
    </source>
</evidence>
<dbReference type="AlphaFoldDB" id="A0A6V8HH50"/>
<evidence type="ECO:0000313" key="3">
    <source>
        <dbReference type="Proteomes" id="UP000053095"/>
    </source>
</evidence>
<proteinExistence type="predicted"/>
<feature type="compositionally biased region" description="Basic residues" evidence="1">
    <location>
        <begin position="133"/>
        <end position="145"/>
    </location>
</feature>
<protein>
    <submittedName>
        <fullName evidence="2">Uncharacterized protein</fullName>
    </submittedName>
</protein>
<feature type="compositionally biased region" description="Polar residues" evidence="1">
    <location>
        <begin position="95"/>
        <end position="119"/>
    </location>
</feature>
<organism evidence="2 3">
    <name type="scientific">Talaromyces pinophilus</name>
    <name type="common">Penicillium pinophilum</name>
    <dbReference type="NCBI Taxonomy" id="128442"/>
    <lineage>
        <taxon>Eukaryota</taxon>
        <taxon>Fungi</taxon>
        <taxon>Dikarya</taxon>
        <taxon>Ascomycota</taxon>
        <taxon>Pezizomycotina</taxon>
        <taxon>Eurotiomycetes</taxon>
        <taxon>Eurotiomycetidae</taxon>
        <taxon>Eurotiales</taxon>
        <taxon>Trichocomaceae</taxon>
        <taxon>Talaromyces</taxon>
        <taxon>Talaromyces sect. Talaromyces</taxon>
    </lineage>
</organism>
<name>A0A6V8HH50_TALPI</name>
<keyword evidence="3" id="KW-1185">Reference proteome</keyword>
<accession>A0A6V8HH50</accession>
<gene>
    <name evidence="2" type="ORF">TCE0_041f13857</name>
</gene>
<feature type="region of interest" description="Disordered" evidence="1">
    <location>
        <begin position="95"/>
        <end position="145"/>
    </location>
</feature>
<evidence type="ECO:0000256" key="1">
    <source>
        <dbReference type="SAM" id="MobiDB-lite"/>
    </source>
</evidence>